<keyword evidence="3" id="KW-1185">Reference proteome</keyword>
<dbReference type="EMBL" id="SOQX01000004">
    <property type="protein sequence ID" value="TDY00979.1"/>
    <property type="molecule type" value="Genomic_DNA"/>
</dbReference>
<feature type="domain" description="FHA" evidence="1">
    <location>
        <begin position="23"/>
        <end position="79"/>
    </location>
</feature>
<dbReference type="SMART" id="SM00240">
    <property type="entry name" value="FHA"/>
    <property type="match status" value="1"/>
</dbReference>
<name>A0A4R8ITP5_9GAMM</name>
<dbReference type="InterPro" id="IPR000253">
    <property type="entry name" value="FHA_dom"/>
</dbReference>
<reference evidence="2 3" key="1">
    <citation type="submission" date="2019-03" db="EMBL/GenBank/DDBJ databases">
        <title>Genomic Encyclopedia of Type Strains, Phase IV (KMG-IV): sequencing the most valuable type-strain genomes for metagenomic binning, comparative biology and taxonomic classification.</title>
        <authorList>
            <person name="Goeker M."/>
        </authorList>
    </citation>
    <scope>NUCLEOTIDE SEQUENCE [LARGE SCALE GENOMIC DNA]</scope>
    <source>
        <strain evidence="2 3">DSM 16326</strain>
    </source>
</reference>
<dbReference type="InterPro" id="IPR050923">
    <property type="entry name" value="Cell_Proc_Reg/RNA_Proc"/>
</dbReference>
<accession>A0A4R8ITP5</accession>
<dbReference type="Pfam" id="PF00498">
    <property type="entry name" value="FHA"/>
    <property type="match status" value="1"/>
</dbReference>
<dbReference type="CDD" id="cd00060">
    <property type="entry name" value="FHA"/>
    <property type="match status" value="1"/>
</dbReference>
<dbReference type="AlphaFoldDB" id="A0A4R8ITP5"/>
<sequence length="144" mass="16386">MALLLQKTDDGAGIKLPIDKQRITIGRHSSNDISLEDELVSKEHAVVEVMQAPDESGRIEFMIQDMESTNRTYVNDHAISLHKLRHGDIIRIGINQFMFVDEADGEMDETAQLYKTWIPGVFYTGKKKKAKKKAAKKKTSKKKR</sequence>
<dbReference type="InterPro" id="IPR008984">
    <property type="entry name" value="SMAD_FHA_dom_sf"/>
</dbReference>
<protein>
    <submittedName>
        <fullName evidence="2">FHA domain-containing protein</fullName>
    </submittedName>
</protein>
<dbReference type="OrthoDB" id="151099at2"/>
<evidence type="ECO:0000313" key="2">
    <source>
        <dbReference type="EMBL" id="TDY00979.1"/>
    </source>
</evidence>
<dbReference type="Proteomes" id="UP000294914">
    <property type="component" value="Unassembled WGS sequence"/>
</dbReference>
<comment type="caution">
    <text evidence="2">The sequence shown here is derived from an EMBL/GenBank/DDBJ whole genome shotgun (WGS) entry which is preliminary data.</text>
</comment>
<organism evidence="2 3">
    <name type="scientific">Thiohalophilus thiocyanatoxydans</name>
    <dbReference type="NCBI Taxonomy" id="381308"/>
    <lineage>
        <taxon>Bacteria</taxon>
        <taxon>Pseudomonadati</taxon>
        <taxon>Pseudomonadota</taxon>
        <taxon>Gammaproteobacteria</taxon>
        <taxon>Thiohalomonadales</taxon>
        <taxon>Thiohalophilaceae</taxon>
        <taxon>Thiohalophilus</taxon>
    </lineage>
</organism>
<evidence type="ECO:0000259" key="1">
    <source>
        <dbReference type="PROSITE" id="PS50006"/>
    </source>
</evidence>
<dbReference type="SUPFAM" id="SSF49879">
    <property type="entry name" value="SMAD/FHA domain"/>
    <property type="match status" value="1"/>
</dbReference>
<proteinExistence type="predicted"/>
<dbReference type="PANTHER" id="PTHR23308">
    <property type="entry name" value="NUCLEAR INHIBITOR OF PROTEIN PHOSPHATASE-1"/>
    <property type="match status" value="1"/>
</dbReference>
<dbReference type="PROSITE" id="PS50006">
    <property type="entry name" value="FHA_DOMAIN"/>
    <property type="match status" value="1"/>
</dbReference>
<dbReference type="Gene3D" id="2.60.200.20">
    <property type="match status" value="1"/>
</dbReference>
<dbReference type="RefSeq" id="WP_134083511.1">
    <property type="nucleotide sequence ID" value="NZ_SOQX01000004.1"/>
</dbReference>
<evidence type="ECO:0000313" key="3">
    <source>
        <dbReference type="Proteomes" id="UP000294914"/>
    </source>
</evidence>
<gene>
    <name evidence="2" type="ORF">EDC23_1725</name>
</gene>